<dbReference type="GO" id="GO:0008671">
    <property type="term" value="F:2-dehydro-3-deoxygalactonokinase activity"/>
    <property type="evidence" value="ECO:0007669"/>
    <property type="project" value="InterPro"/>
</dbReference>
<gene>
    <name evidence="1" type="ORF">HUK65_03900</name>
</gene>
<proteinExistence type="predicted"/>
<protein>
    <submittedName>
        <fullName evidence="1">2-dehydro-3-deoxygalactonokinase</fullName>
    </submittedName>
</protein>
<dbReference type="InterPro" id="IPR042257">
    <property type="entry name" value="DGOK_C"/>
</dbReference>
<dbReference type="RefSeq" id="WP_179904833.1">
    <property type="nucleotide sequence ID" value="NZ_JACBXS010000006.1"/>
</dbReference>
<dbReference type="InterPro" id="IPR007729">
    <property type="entry name" value="DGOK"/>
</dbReference>
<organism evidence="1 2">
    <name type="scientific">Rhabdonatronobacter sediminivivens</name>
    <dbReference type="NCBI Taxonomy" id="2743469"/>
    <lineage>
        <taxon>Bacteria</taxon>
        <taxon>Pseudomonadati</taxon>
        <taxon>Pseudomonadota</taxon>
        <taxon>Alphaproteobacteria</taxon>
        <taxon>Rhodobacterales</taxon>
        <taxon>Paracoccaceae</taxon>
        <taxon>Rhabdonatronobacter</taxon>
    </lineage>
</organism>
<keyword evidence="2" id="KW-1185">Reference proteome</keyword>
<dbReference type="AlphaFoldDB" id="A0A7Z0KX60"/>
<keyword evidence="1" id="KW-0418">Kinase</keyword>
<dbReference type="Pfam" id="PF05035">
    <property type="entry name" value="DGOK"/>
    <property type="match status" value="1"/>
</dbReference>
<dbReference type="EMBL" id="JACBXS010000006">
    <property type="protein sequence ID" value="NYS24125.1"/>
    <property type="molecule type" value="Genomic_DNA"/>
</dbReference>
<dbReference type="Gene3D" id="3.30.420.310">
    <property type="entry name" value="2-keto-3-deoxy-galactonokinase, C-terminal domain"/>
    <property type="match status" value="1"/>
</dbReference>
<comment type="caution">
    <text evidence="1">The sequence shown here is derived from an EMBL/GenBank/DDBJ whole genome shotgun (WGS) entry which is preliminary data.</text>
</comment>
<dbReference type="Proteomes" id="UP000529417">
    <property type="component" value="Unassembled WGS sequence"/>
</dbReference>
<evidence type="ECO:0000313" key="1">
    <source>
        <dbReference type="EMBL" id="NYS24125.1"/>
    </source>
</evidence>
<keyword evidence="1" id="KW-0808">Transferase</keyword>
<name>A0A7Z0KX60_9RHOB</name>
<dbReference type="GO" id="GO:0034194">
    <property type="term" value="P:D-galactonate catabolic process"/>
    <property type="evidence" value="ECO:0007669"/>
    <property type="project" value="InterPro"/>
</dbReference>
<reference evidence="1 2" key="1">
    <citation type="journal article" date="2000" name="Arch. Microbiol.">
        <title>Rhodobaca bogoriensis gen. nov. and sp. nov., an alkaliphilic purple nonsulfur bacterium from African Rift Valley soda lakes.</title>
        <authorList>
            <person name="Milford A.D."/>
            <person name="Achenbach L.A."/>
            <person name="Jung D.O."/>
            <person name="Madigan M.T."/>
        </authorList>
    </citation>
    <scope>NUCLEOTIDE SEQUENCE [LARGE SCALE GENOMIC DNA]</scope>
    <source>
        <strain evidence="1 2">2376</strain>
    </source>
</reference>
<sequence>MNKPDWIGAEIDEARLRIWAMAGPTPVHAAETTLGGATPAATASTLGQAVIEALGTRLPGDRTLPVVACGLAPARGAAGFRPVPCTPLGDTLRPAPLRDLRLSLHLVPGLSQAQPTDAMLGAETRIAGFLARNPGWDGVLCLPGAQSRWVHLSAGEVVSFQTFLTGALTALLEGHSILRDSVSGWEDAAFVDGVRAGMERPERLAARLFTLHAEALIQGQPPAGGRARLSGLLIGAELAAAKPYWLGQRVAVLGAPSLAEQYARALADLAVPTSTCDDTEMTLAGLARARALIAPGPAPGTAH</sequence>
<accession>A0A7Z0KX60</accession>
<evidence type="ECO:0000313" key="2">
    <source>
        <dbReference type="Proteomes" id="UP000529417"/>
    </source>
</evidence>